<dbReference type="PROSITE" id="PS50126">
    <property type="entry name" value="S1"/>
    <property type="match status" value="1"/>
</dbReference>
<dbReference type="Pfam" id="PF01138">
    <property type="entry name" value="RNase_PH"/>
    <property type="match status" value="2"/>
</dbReference>
<dbReference type="FunFam" id="3.30.1370.10:FF:000001">
    <property type="entry name" value="Polyribonucleotide nucleotidyltransferase"/>
    <property type="match status" value="1"/>
</dbReference>
<reference evidence="8 9" key="1">
    <citation type="submission" date="2024-07" db="EMBL/GenBank/DDBJ databases">
        <title>Chromosome-level genome assembly of the water stick insect Ranatra chinensis (Heteroptera: Nepidae).</title>
        <authorList>
            <person name="Liu X."/>
        </authorList>
    </citation>
    <scope>NUCLEOTIDE SEQUENCE [LARGE SCALE GENOMIC DNA]</scope>
    <source>
        <strain evidence="8">Cailab_2021Rc</strain>
        <tissue evidence="8">Muscle</tissue>
    </source>
</reference>
<dbReference type="PIRSF" id="PIRSF005499">
    <property type="entry name" value="PNPase"/>
    <property type="match status" value="1"/>
</dbReference>
<dbReference type="InterPro" id="IPR015847">
    <property type="entry name" value="ExoRNase_PH_dom2"/>
</dbReference>
<dbReference type="EC" id="2.7.7.8" evidence="2"/>
<sequence>MTFSTGQLAKFADGSALAQLGDTSVLVTAVSKVKPSVSSFLPLTVDYRQKSAAAGRIPTNFLRKELGPTEHEILVSRLIDRSLRPLFPSNYFCETQIICNLLAVDGVYDPEILSINAASAALSLSDIPWNGPVGAVRIGLIGDKLIINPMRRELDSSSLNLVITAAAHNLVVMIETAANNILQQDFLKAIKTGVKECQRIIHVISEMQRKCGKPKRVTELNEVPKELLYCIKSLSEMRLKEIFQDYSHDKLSRDDAVKQVRLNTLEHIKNEVGDKFNTDQASQAFNIISKDIFRNLIIENEIRCDGRALPDLRPISCHVDLYKPLHGSSVFQRGQTQVLCTVSLDSPNSVLHSDPVSLLTSGIKEKNFFLHYEFPPYAVKEVGKIGPAVRREIGHGALAERSLRPVVPDNFPFTIRLTSEVLESNGSSSMASVCGGSLALFDAGVPLSNPVAGVAIGLITSYDNDDTKHMSNYKILTDILGIEDYMGDMDFKIAGSKKGITALQADIKIPGLPLKVIMEAVQAGCVAKAKIIDLMNRTISKPRSERKFSWPVTDILEIPMNKRGILIGPGGINLHRIMVTTGAQITFQEEKGTYNVFAPNQIAMNEAKEQISKLLSSSSSPVLEFGAIYTAKIVELRESGVMVTLYDSMRPTLLHNSQLDQRKINDPRALGFEVGQEIQVKYFGLDPVSGQMRLSRKVLMSSPPSIIINLQKS</sequence>
<evidence type="ECO:0000256" key="1">
    <source>
        <dbReference type="ARBA" id="ARBA00007404"/>
    </source>
</evidence>
<dbReference type="Pfam" id="PF00013">
    <property type="entry name" value="KH_1"/>
    <property type="match status" value="1"/>
</dbReference>
<dbReference type="Pfam" id="PF03725">
    <property type="entry name" value="RNase_PH_C"/>
    <property type="match status" value="1"/>
</dbReference>
<dbReference type="InterPro" id="IPR036345">
    <property type="entry name" value="ExoRNase_PH_dom2_sf"/>
</dbReference>
<name>A0ABD0YE45_9HEMI</name>
<organism evidence="8 9">
    <name type="scientific">Ranatra chinensis</name>
    <dbReference type="NCBI Taxonomy" id="642074"/>
    <lineage>
        <taxon>Eukaryota</taxon>
        <taxon>Metazoa</taxon>
        <taxon>Ecdysozoa</taxon>
        <taxon>Arthropoda</taxon>
        <taxon>Hexapoda</taxon>
        <taxon>Insecta</taxon>
        <taxon>Pterygota</taxon>
        <taxon>Neoptera</taxon>
        <taxon>Paraneoptera</taxon>
        <taxon>Hemiptera</taxon>
        <taxon>Heteroptera</taxon>
        <taxon>Panheteroptera</taxon>
        <taxon>Nepomorpha</taxon>
        <taxon>Nepidae</taxon>
        <taxon>Ranatrinae</taxon>
        <taxon>Ranatra</taxon>
    </lineage>
</organism>
<dbReference type="InterPro" id="IPR036612">
    <property type="entry name" value="KH_dom_type_1_sf"/>
</dbReference>
<proteinExistence type="inferred from homology"/>
<dbReference type="SUPFAM" id="SSF54791">
    <property type="entry name" value="Eukaryotic type KH-domain (KH-domain type I)"/>
    <property type="match status" value="1"/>
</dbReference>
<evidence type="ECO:0000256" key="6">
    <source>
        <dbReference type="PROSITE-ProRule" id="PRU00117"/>
    </source>
</evidence>
<dbReference type="Gene3D" id="3.30.1370.10">
    <property type="entry name" value="K Homology domain, type 1"/>
    <property type="match status" value="1"/>
</dbReference>
<dbReference type="NCBIfam" id="TIGR03591">
    <property type="entry name" value="polynuc_phos"/>
    <property type="match status" value="1"/>
</dbReference>
<dbReference type="SUPFAM" id="SSF55666">
    <property type="entry name" value="Ribonuclease PH domain 2-like"/>
    <property type="match status" value="2"/>
</dbReference>
<accession>A0ABD0YE45</accession>
<dbReference type="PANTHER" id="PTHR11252">
    <property type="entry name" value="POLYRIBONUCLEOTIDE NUCLEOTIDYLTRANSFERASE"/>
    <property type="match status" value="1"/>
</dbReference>
<dbReference type="InterPro" id="IPR027408">
    <property type="entry name" value="PNPase/RNase_PH_dom_sf"/>
</dbReference>
<feature type="domain" description="S1 motif" evidence="7">
    <location>
        <begin position="626"/>
        <end position="697"/>
    </location>
</feature>
<dbReference type="InterPro" id="IPR003029">
    <property type="entry name" value="S1_domain"/>
</dbReference>
<dbReference type="CDD" id="cd09033">
    <property type="entry name" value="KH-I_PNPT1"/>
    <property type="match status" value="1"/>
</dbReference>
<evidence type="ECO:0000256" key="3">
    <source>
        <dbReference type="ARBA" id="ARBA00022679"/>
    </source>
</evidence>
<dbReference type="SUPFAM" id="SSF50249">
    <property type="entry name" value="Nucleic acid-binding proteins"/>
    <property type="match status" value="1"/>
</dbReference>
<dbReference type="InterPro" id="IPR001247">
    <property type="entry name" value="ExoRNase_PH_dom1"/>
</dbReference>
<protein>
    <recommendedName>
        <fullName evidence="2">polyribonucleotide nucleotidyltransferase</fullName>
        <ecNumber evidence="2">2.7.7.8</ecNumber>
    </recommendedName>
</protein>
<keyword evidence="3" id="KW-0808">Transferase</keyword>
<evidence type="ECO:0000256" key="2">
    <source>
        <dbReference type="ARBA" id="ARBA00012416"/>
    </source>
</evidence>
<dbReference type="PANTHER" id="PTHR11252:SF0">
    <property type="entry name" value="POLYRIBONUCLEOTIDE NUCLEOTIDYLTRANSFERASE 1, MITOCHONDRIAL"/>
    <property type="match status" value="1"/>
</dbReference>
<dbReference type="Pfam" id="PF03726">
    <property type="entry name" value="PNPase"/>
    <property type="match status" value="1"/>
</dbReference>
<dbReference type="InterPro" id="IPR004088">
    <property type="entry name" value="KH_dom_type_1"/>
</dbReference>
<dbReference type="Gene3D" id="3.30.230.70">
    <property type="entry name" value="GHMP Kinase, N-terminal domain"/>
    <property type="match status" value="2"/>
</dbReference>
<dbReference type="PROSITE" id="PS50084">
    <property type="entry name" value="KH_TYPE_1"/>
    <property type="match status" value="1"/>
</dbReference>
<dbReference type="SUPFAM" id="SSF46915">
    <property type="entry name" value="Polynucleotide phosphorylase/guanosine pentaphosphate synthase (PNPase/GPSI), domain 3"/>
    <property type="match status" value="1"/>
</dbReference>
<dbReference type="CDD" id="cd11364">
    <property type="entry name" value="RNase_PH_PNPase_2"/>
    <property type="match status" value="1"/>
</dbReference>
<dbReference type="InterPro" id="IPR015848">
    <property type="entry name" value="PNPase_PH_RNA-bd_bac/org-type"/>
</dbReference>
<evidence type="ECO:0000256" key="4">
    <source>
        <dbReference type="ARBA" id="ARBA00022695"/>
    </source>
</evidence>
<dbReference type="InterPro" id="IPR012340">
    <property type="entry name" value="NA-bd_OB-fold"/>
</dbReference>
<dbReference type="EMBL" id="JBFDAA010000008">
    <property type="protein sequence ID" value="KAL1129581.1"/>
    <property type="molecule type" value="Genomic_DNA"/>
</dbReference>
<evidence type="ECO:0000313" key="9">
    <source>
        <dbReference type="Proteomes" id="UP001558652"/>
    </source>
</evidence>
<dbReference type="Gene3D" id="2.40.50.140">
    <property type="entry name" value="Nucleic acid-binding proteins"/>
    <property type="match status" value="1"/>
</dbReference>
<dbReference type="FunFam" id="3.30.230.70:FF:000001">
    <property type="entry name" value="Polyribonucleotide nucleotidyltransferase"/>
    <property type="match status" value="1"/>
</dbReference>
<evidence type="ECO:0000259" key="7">
    <source>
        <dbReference type="PROSITE" id="PS50126"/>
    </source>
</evidence>
<dbReference type="FunFam" id="3.30.230.70:FF:000032">
    <property type="entry name" value="Polyribonucleotide nucleotidyltransferase 1"/>
    <property type="match status" value="1"/>
</dbReference>
<dbReference type="CDD" id="cd11363">
    <property type="entry name" value="RNase_PH_PNPase_1"/>
    <property type="match status" value="1"/>
</dbReference>
<dbReference type="Proteomes" id="UP001558652">
    <property type="component" value="Unassembled WGS sequence"/>
</dbReference>
<keyword evidence="5 6" id="KW-0694">RNA-binding</keyword>
<dbReference type="GO" id="GO:0010468">
    <property type="term" value="P:regulation of gene expression"/>
    <property type="evidence" value="ECO:0007669"/>
    <property type="project" value="UniProtKB-ARBA"/>
</dbReference>
<dbReference type="InterPro" id="IPR020568">
    <property type="entry name" value="Ribosomal_Su5_D2-typ_SF"/>
</dbReference>
<dbReference type="SUPFAM" id="SSF54211">
    <property type="entry name" value="Ribosomal protein S5 domain 2-like"/>
    <property type="match status" value="2"/>
</dbReference>
<dbReference type="GO" id="GO:0003723">
    <property type="term" value="F:RNA binding"/>
    <property type="evidence" value="ECO:0007669"/>
    <property type="project" value="UniProtKB-UniRule"/>
</dbReference>
<gene>
    <name evidence="8" type="ORF">AAG570_012526</name>
</gene>
<dbReference type="NCBIfam" id="NF008805">
    <property type="entry name" value="PRK11824.1"/>
    <property type="match status" value="1"/>
</dbReference>
<dbReference type="FunFam" id="2.40.50.140:FF:000113">
    <property type="entry name" value="polyribonucleotide nucleotidyltransferase 1, mitochondrial"/>
    <property type="match status" value="1"/>
</dbReference>
<keyword evidence="4" id="KW-0548">Nucleotidyltransferase</keyword>
<dbReference type="InterPro" id="IPR012162">
    <property type="entry name" value="PNPase"/>
</dbReference>
<dbReference type="InterPro" id="IPR036456">
    <property type="entry name" value="PNPase_PH_RNA-bd_sf"/>
</dbReference>
<evidence type="ECO:0000256" key="5">
    <source>
        <dbReference type="ARBA" id="ARBA00022884"/>
    </source>
</evidence>
<comment type="similarity">
    <text evidence="1">Belongs to the polyribonucleotide nucleotidyltransferase family.</text>
</comment>
<evidence type="ECO:0000313" key="8">
    <source>
        <dbReference type="EMBL" id="KAL1129581.1"/>
    </source>
</evidence>
<keyword evidence="9" id="KW-1185">Reference proteome</keyword>
<dbReference type="GO" id="GO:0004654">
    <property type="term" value="F:polyribonucleotide nucleotidyltransferase activity"/>
    <property type="evidence" value="ECO:0007669"/>
    <property type="project" value="UniProtKB-EC"/>
</dbReference>
<dbReference type="AlphaFoldDB" id="A0ABD0YE45"/>
<comment type="caution">
    <text evidence="8">The sequence shown here is derived from an EMBL/GenBank/DDBJ whole genome shotgun (WGS) entry which is preliminary data.</text>
</comment>